<dbReference type="InterPro" id="IPR008284">
    <property type="entry name" value="MoCF_biosynth_CS"/>
</dbReference>
<keyword evidence="6" id="KW-0500">Molybdenum</keyword>
<name>A0ABW1YJI3_9GAMM</name>
<organism evidence="8 9">
    <name type="scientific">Microbulbifer taiwanensis</name>
    <dbReference type="NCBI Taxonomy" id="986746"/>
    <lineage>
        <taxon>Bacteria</taxon>
        <taxon>Pseudomonadati</taxon>
        <taxon>Pseudomonadota</taxon>
        <taxon>Gammaproteobacteria</taxon>
        <taxon>Cellvibrionales</taxon>
        <taxon>Microbulbiferaceae</taxon>
        <taxon>Microbulbifer</taxon>
    </lineage>
</organism>
<keyword evidence="9" id="KW-1185">Reference proteome</keyword>
<dbReference type="Gene3D" id="3.40.980.10">
    <property type="entry name" value="MoaB/Mog-like domain"/>
    <property type="match status" value="1"/>
</dbReference>
<evidence type="ECO:0000259" key="7">
    <source>
        <dbReference type="SMART" id="SM00852"/>
    </source>
</evidence>
<evidence type="ECO:0000256" key="3">
    <source>
        <dbReference type="ARBA" id="ARBA00010763"/>
    </source>
</evidence>
<dbReference type="InterPro" id="IPR001453">
    <property type="entry name" value="MoaB/Mog_dom"/>
</dbReference>
<dbReference type="Gene3D" id="3.90.105.10">
    <property type="entry name" value="Molybdopterin biosynthesis moea protein, domain 2"/>
    <property type="match status" value="1"/>
</dbReference>
<dbReference type="CDD" id="cd00887">
    <property type="entry name" value="MoeA"/>
    <property type="match status" value="1"/>
</dbReference>
<dbReference type="Proteomes" id="UP001596425">
    <property type="component" value="Unassembled WGS sequence"/>
</dbReference>
<keyword evidence="6" id="KW-0460">Magnesium</keyword>
<keyword evidence="4 6" id="KW-0501">Molybdenum cofactor biosynthesis</keyword>
<dbReference type="Gene3D" id="2.40.340.10">
    <property type="entry name" value="MoeA, C-terminal, domain IV"/>
    <property type="match status" value="1"/>
</dbReference>
<comment type="pathway">
    <text evidence="2 6">Cofactor biosynthesis; molybdopterin biosynthesis.</text>
</comment>
<accession>A0ABW1YJI3</accession>
<dbReference type="SMART" id="SM00852">
    <property type="entry name" value="MoCF_biosynth"/>
    <property type="match status" value="1"/>
</dbReference>
<gene>
    <name evidence="8" type="primary">glp</name>
    <name evidence="8" type="ORF">ACFQBM_06395</name>
</gene>
<dbReference type="PROSITE" id="PS01079">
    <property type="entry name" value="MOCF_BIOSYNTHESIS_2"/>
    <property type="match status" value="1"/>
</dbReference>
<evidence type="ECO:0000256" key="4">
    <source>
        <dbReference type="ARBA" id="ARBA00023150"/>
    </source>
</evidence>
<evidence type="ECO:0000313" key="8">
    <source>
        <dbReference type="EMBL" id="MFC6632898.1"/>
    </source>
</evidence>
<dbReference type="Pfam" id="PF00994">
    <property type="entry name" value="MoCF_biosynth"/>
    <property type="match status" value="1"/>
</dbReference>
<dbReference type="InterPro" id="IPR005110">
    <property type="entry name" value="MoeA_linker/N"/>
</dbReference>
<feature type="domain" description="MoaB/Mog" evidence="7">
    <location>
        <begin position="182"/>
        <end position="326"/>
    </location>
</feature>
<comment type="similarity">
    <text evidence="3 6">Belongs to the MoeA family.</text>
</comment>
<dbReference type="PANTHER" id="PTHR10192">
    <property type="entry name" value="MOLYBDOPTERIN BIOSYNTHESIS PROTEIN"/>
    <property type="match status" value="1"/>
</dbReference>
<dbReference type="SUPFAM" id="SSF53218">
    <property type="entry name" value="Molybdenum cofactor biosynthesis proteins"/>
    <property type="match status" value="1"/>
</dbReference>
<dbReference type="Pfam" id="PF03453">
    <property type="entry name" value="MoeA_N"/>
    <property type="match status" value="1"/>
</dbReference>
<keyword evidence="6" id="KW-0479">Metal-binding</keyword>
<protein>
    <recommendedName>
        <fullName evidence="6">Molybdopterin molybdenumtransferase</fullName>
        <ecNumber evidence="6">2.10.1.1</ecNumber>
    </recommendedName>
</protein>
<evidence type="ECO:0000256" key="5">
    <source>
        <dbReference type="ARBA" id="ARBA00047317"/>
    </source>
</evidence>
<dbReference type="PANTHER" id="PTHR10192:SF5">
    <property type="entry name" value="GEPHYRIN"/>
    <property type="match status" value="1"/>
</dbReference>
<comment type="function">
    <text evidence="1 6">Catalyzes the insertion of molybdate into adenylated molybdopterin with the concomitant release of AMP.</text>
</comment>
<keyword evidence="6" id="KW-0808">Transferase</keyword>
<dbReference type="NCBIfam" id="NF045515">
    <property type="entry name" value="Glp_gephyrin"/>
    <property type="match status" value="1"/>
</dbReference>
<dbReference type="InterPro" id="IPR005111">
    <property type="entry name" value="MoeA_C_domain_IV"/>
</dbReference>
<dbReference type="EMBL" id="JBHSVR010000001">
    <property type="protein sequence ID" value="MFC6632898.1"/>
    <property type="molecule type" value="Genomic_DNA"/>
</dbReference>
<evidence type="ECO:0000256" key="6">
    <source>
        <dbReference type="RuleBase" id="RU365090"/>
    </source>
</evidence>
<dbReference type="Gene3D" id="2.170.190.11">
    <property type="entry name" value="Molybdopterin biosynthesis moea protein, domain 3"/>
    <property type="match status" value="1"/>
</dbReference>
<dbReference type="NCBIfam" id="TIGR00177">
    <property type="entry name" value="molyb_syn"/>
    <property type="match status" value="1"/>
</dbReference>
<dbReference type="InterPro" id="IPR036688">
    <property type="entry name" value="MoeA_C_domain_IV_sf"/>
</dbReference>
<dbReference type="EC" id="2.10.1.1" evidence="6"/>
<evidence type="ECO:0000256" key="1">
    <source>
        <dbReference type="ARBA" id="ARBA00002901"/>
    </source>
</evidence>
<reference evidence="9" key="1">
    <citation type="journal article" date="2019" name="Int. J. Syst. Evol. Microbiol.">
        <title>The Global Catalogue of Microorganisms (GCM) 10K type strain sequencing project: providing services to taxonomists for standard genome sequencing and annotation.</title>
        <authorList>
            <consortium name="The Broad Institute Genomics Platform"/>
            <consortium name="The Broad Institute Genome Sequencing Center for Infectious Disease"/>
            <person name="Wu L."/>
            <person name="Ma J."/>
        </authorList>
    </citation>
    <scope>NUCLEOTIDE SEQUENCE [LARGE SCALE GENOMIC DNA]</scope>
    <source>
        <strain evidence="9">CGMCC 1.13718</strain>
    </source>
</reference>
<evidence type="ECO:0000313" key="9">
    <source>
        <dbReference type="Proteomes" id="UP001596425"/>
    </source>
</evidence>
<dbReference type="InterPro" id="IPR036135">
    <property type="entry name" value="MoeA_linker/N_sf"/>
</dbReference>
<dbReference type="Pfam" id="PF03454">
    <property type="entry name" value="MoeA_C"/>
    <property type="match status" value="1"/>
</dbReference>
<comment type="caution">
    <text evidence="8">The sequence shown here is derived from an EMBL/GenBank/DDBJ whole genome shotgun (WGS) entry which is preliminary data.</text>
</comment>
<sequence length="419" mass="45108">MTTDSCLLPGLISVEQARDQLMQAIPPLRETETLPLEQACGRVLSAPVKARLDLPPSDNSAMDGYALCGESGEPYRLLGKSLAGHPFSGSLKAGECVRITTGAVLPAGADRVVMQEQAELRENTLIPQAETKAGDHIRRCGEDVRAGQVLIDSGRALKVPEIALLAAAGVREVTVLRRVRAALLSVGDELRPLETPPSELGDGDIYDSNRIALKAALAQLDLEVIDLGCLPDEPAAIRDALVQARDRADIVVTSGGVSVGEADFTRRVLEELGQLDLWRLAIKPGKPFAFGRLPRDKGETLFFGLPGNPVSALVTLYQLVLPALEKLKGIAAENRGTFFQGRARLLNPIRKAPGRTDYQRGYTYRDSDGLQVVRSTGIQGSHILSGFAEANCFVVLSRESGNCETGDWVTIEPFQKPLT</sequence>
<dbReference type="InterPro" id="IPR038987">
    <property type="entry name" value="MoeA-like"/>
</dbReference>
<dbReference type="InterPro" id="IPR036425">
    <property type="entry name" value="MoaB/Mog-like_dom_sf"/>
</dbReference>
<dbReference type="RefSeq" id="WP_193189683.1">
    <property type="nucleotide sequence ID" value="NZ_JACZFR010000007.1"/>
</dbReference>
<proteinExistence type="inferred from homology"/>
<dbReference type="SUPFAM" id="SSF63882">
    <property type="entry name" value="MoeA N-terminal region -like"/>
    <property type="match status" value="1"/>
</dbReference>
<comment type="catalytic activity">
    <reaction evidence="5">
        <text>adenylyl-molybdopterin + molybdate = Mo-molybdopterin + AMP + H(+)</text>
        <dbReference type="Rhea" id="RHEA:35047"/>
        <dbReference type="ChEBI" id="CHEBI:15378"/>
        <dbReference type="ChEBI" id="CHEBI:36264"/>
        <dbReference type="ChEBI" id="CHEBI:62727"/>
        <dbReference type="ChEBI" id="CHEBI:71302"/>
        <dbReference type="ChEBI" id="CHEBI:456215"/>
        <dbReference type="EC" id="2.10.1.1"/>
    </reaction>
</comment>
<evidence type="ECO:0000256" key="2">
    <source>
        <dbReference type="ARBA" id="ARBA00005046"/>
    </source>
</evidence>
<comment type="cofactor">
    <cofactor evidence="6">
        <name>Mg(2+)</name>
        <dbReference type="ChEBI" id="CHEBI:18420"/>
    </cofactor>
</comment>
<dbReference type="SUPFAM" id="SSF63867">
    <property type="entry name" value="MoeA C-terminal domain-like"/>
    <property type="match status" value="1"/>
</dbReference>